<dbReference type="EMBL" id="BQNB010009129">
    <property type="protein sequence ID" value="GJS59149.1"/>
    <property type="molecule type" value="Genomic_DNA"/>
</dbReference>
<name>A0ABQ4X1S6_9ASTR</name>
<evidence type="ECO:0000313" key="3">
    <source>
        <dbReference type="Proteomes" id="UP001151760"/>
    </source>
</evidence>
<reference evidence="2" key="2">
    <citation type="submission" date="2022-01" db="EMBL/GenBank/DDBJ databases">
        <authorList>
            <person name="Yamashiro T."/>
            <person name="Shiraishi A."/>
            <person name="Satake H."/>
            <person name="Nakayama K."/>
        </authorList>
    </citation>
    <scope>NUCLEOTIDE SEQUENCE</scope>
</reference>
<feature type="compositionally biased region" description="Basic and acidic residues" evidence="1">
    <location>
        <begin position="112"/>
        <end position="139"/>
    </location>
</feature>
<protein>
    <submittedName>
        <fullName evidence="2">Uncharacterized protein</fullName>
    </submittedName>
</protein>
<accession>A0ABQ4X1S6</accession>
<sequence length="222" mass="25101">MAENQWSSHIEARRKRYEYIPSTMDREEEKMQEVILYYNGLEILTRLILDSRGAIASKTVADTKTAEDAKKAIQEMAEYSQKWHNGTSRGRSTKTYDGLAAIQAQLNNLRREIKKNSKDKDADDEPRKGDKGLDQERTDSSTQDINTAGPSINTASININTGCEVPMNRSSSLMPSLEETGIFDGAYDDEDMRAEFDLNNLEITINVSPIPTTRIHKDHPKD</sequence>
<feature type="compositionally biased region" description="Polar residues" evidence="1">
    <location>
        <begin position="140"/>
        <end position="157"/>
    </location>
</feature>
<evidence type="ECO:0000256" key="1">
    <source>
        <dbReference type="SAM" id="MobiDB-lite"/>
    </source>
</evidence>
<reference evidence="2" key="1">
    <citation type="journal article" date="2022" name="Int. J. Mol. Sci.">
        <title>Draft Genome of Tanacetum Coccineum: Genomic Comparison of Closely Related Tanacetum-Family Plants.</title>
        <authorList>
            <person name="Yamashiro T."/>
            <person name="Shiraishi A."/>
            <person name="Nakayama K."/>
            <person name="Satake H."/>
        </authorList>
    </citation>
    <scope>NUCLEOTIDE SEQUENCE</scope>
</reference>
<proteinExistence type="predicted"/>
<dbReference type="Proteomes" id="UP001151760">
    <property type="component" value="Unassembled WGS sequence"/>
</dbReference>
<evidence type="ECO:0000313" key="2">
    <source>
        <dbReference type="EMBL" id="GJS59149.1"/>
    </source>
</evidence>
<organism evidence="2 3">
    <name type="scientific">Tanacetum coccineum</name>
    <dbReference type="NCBI Taxonomy" id="301880"/>
    <lineage>
        <taxon>Eukaryota</taxon>
        <taxon>Viridiplantae</taxon>
        <taxon>Streptophyta</taxon>
        <taxon>Embryophyta</taxon>
        <taxon>Tracheophyta</taxon>
        <taxon>Spermatophyta</taxon>
        <taxon>Magnoliopsida</taxon>
        <taxon>eudicotyledons</taxon>
        <taxon>Gunneridae</taxon>
        <taxon>Pentapetalae</taxon>
        <taxon>asterids</taxon>
        <taxon>campanulids</taxon>
        <taxon>Asterales</taxon>
        <taxon>Asteraceae</taxon>
        <taxon>Asteroideae</taxon>
        <taxon>Anthemideae</taxon>
        <taxon>Anthemidinae</taxon>
        <taxon>Tanacetum</taxon>
    </lineage>
</organism>
<comment type="caution">
    <text evidence="2">The sequence shown here is derived from an EMBL/GenBank/DDBJ whole genome shotgun (WGS) entry which is preliminary data.</text>
</comment>
<feature type="region of interest" description="Disordered" evidence="1">
    <location>
        <begin position="112"/>
        <end position="157"/>
    </location>
</feature>
<gene>
    <name evidence="2" type="ORF">Tco_0653933</name>
</gene>
<keyword evidence="3" id="KW-1185">Reference proteome</keyword>